<feature type="compositionally biased region" description="Basic and acidic residues" evidence="1">
    <location>
        <begin position="137"/>
        <end position="148"/>
    </location>
</feature>
<feature type="region of interest" description="Disordered" evidence="1">
    <location>
        <begin position="588"/>
        <end position="623"/>
    </location>
</feature>
<sequence length="1137" mass="124638">MSYSYEEESKKLLDYLRVVCEKAEENKNGRSRKRMEIERKMRTQFRAVMEMQTAVANYRYDLIPSGMVKYYVQNYTDMAYLQASIYNITKNKGPNYLLDPHDDDRIITELLKYRRAKDAEAAASAQNDSNALQQSHFKVEKGGKKETTDHLAETARNNFVPPLSKDHPEVAAPILLPTTIPQDVFEPIKIPSNTNSLRKTLESVKQSVTSNVELSQLSKLTSADENPKTSKSDFIQDLANNLSKDASHPQKSTSQPRETNPLMEANIVESISHTNIQSDIDTSAHTPEVATAHDSLVNRTPVKSISTEANIGQQLLDKPSNEPSISPMLRKEKDVNVTKNKSVPSNKSDDYISEQIKENSSTVTKIIDNPVNENPLKDQVLKSINGQVSQIPHPKTAKDSIEPKSPVQNISSNQASSLEHPPVNNLLAATSIFHSQTNLSEFKAISTPQYSHVISGPPSVEPKESKKAQPNESLKNNGKTPNPTTVLPTTTENNANKASILNSSLISTSKRILDLPNSSLPAGPDAGRANEHKPKKRKLESSTVGDEQVVKVPTLSQTETDKMDTLLLADSNSSIEADSKSIVPASIASSAATSKIKESSKSKSSSSNIEHKDNSNLFRSTNMETSKTTITTSILNNLVNVSNSETLREQTTKDSVSSTQKGNSLLDSESPVTDPRKSDKLKDAKDLDVLTQEPLNPSISGLQISPTNVQSRPGNAENQFELTREPDTKVEVPQANSKSIDTKEQLLNPPPNDTSVSNTALLGNLNSSTEERSNISYPASSPVSTTTNILEVKNSAKVDLKESFKDQTKTTNEPEMTENNSMITNRHEETEVLEQNQVIEDATIHKRATIDNTHSAQQKLLASPIHSKNTPPKSTRIIGRQSPAQFIPARPMSSLSGRIIDSKKPSNIESEEIGRNTNTSVEHKPTTYRSKSSSALVRRGRSPVESLPIYETKPLSKGSVLTSTTSRFGSHVIELPRSRYGSPISSGKSGRNRPSSQLLDSNRTARLPSISRFGLSAPPPSLPITPTIKKSNHPISVSLSNSRDRTSKFGAASRNYPISNGPARRITTPISTTDPSFALTGKDDSPKKQPMVISFLNPDQNVLPSRPMSGDVALGGKKQPKSLRKMGNIARKYNLEE</sequence>
<gene>
    <name evidence="2" type="primary">NCAS0C03140</name>
    <name evidence="2" type="ordered locus">NCAS_0C03140</name>
</gene>
<reference key="2">
    <citation type="submission" date="2011-08" db="EMBL/GenBank/DDBJ databases">
        <title>Genome sequence of Naumovozyma castellii.</title>
        <authorList>
            <person name="Gordon J.L."/>
            <person name="Armisen D."/>
            <person name="Proux-Wera E."/>
            <person name="OhEigeartaigh S.S."/>
            <person name="Byrne K.P."/>
            <person name="Wolfe K.H."/>
        </authorList>
    </citation>
    <scope>NUCLEOTIDE SEQUENCE</scope>
    <source>
        <strain>Type strain:CBS 4309</strain>
    </source>
</reference>
<feature type="region of interest" description="Disordered" evidence="1">
    <location>
        <begin position="121"/>
        <end position="148"/>
    </location>
</feature>
<dbReference type="RefSeq" id="XP_003675670.1">
    <property type="nucleotide sequence ID" value="XM_003675622.1"/>
</dbReference>
<name>G0VCU4_NAUCA</name>
<feature type="compositionally biased region" description="Polar residues" evidence="1">
    <location>
        <begin position="242"/>
        <end position="258"/>
    </location>
</feature>
<evidence type="ECO:0000256" key="1">
    <source>
        <dbReference type="SAM" id="MobiDB-lite"/>
    </source>
</evidence>
<feature type="compositionally biased region" description="Basic and acidic residues" evidence="1">
    <location>
        <begin position="674"/>
        <end position="688"/>
    </location>
</feature>
<dbReference type="GeneID" id="96902887"/>
<dbReference type="HOGENOM" id="CLU_278244_0_0_1"/>
<dbReference type="InParanoid" id="G0VCU4"/>
<feature type="region of interest" description="Disordered" evidence="1">
    <location>
        <begin position="861"/>
        <end position="942"/>
    </location>
</feature>
<evidence type="ECO:0000313" key="2">
    <source>
        <dbReference type="EMBL" id="CCC69304.1"/>
    </source>
</evidence>
<feature type="region of interest" description="Disordered" evidence="1">
    <location>
        <begin position="390"/>
        <end position="419"/>
    </location>
</feature>
<feature type="region of interest" description="Disordered" evidence="1">
    <location>
        <begin position="516"/>
        <end position="547"/>
    </location>
</feature>
<protein>
    <submittedName>
        <fullName evidence="2">Uncharacterized protein</fullName>
    </submittedName>
</protein>
<feature type="compositionally biased region" description="Polar residues" evidence="1">
    <location>
        <begin position="406"/>
        <end position="417"/>
    </location>
</feature>
<feature type="compositionally biased region" description="Low complexity" evidence="1">
    <location>
        <begin position="480"/>
        <end position="494"/>
    </location>
</feature>
<feature type="region of interest" description="Disordered" evidence="1">
    <location>
        <begin position="972"/>
        <end position="1052"/>
    </location>
</feature>
<feature type="region of interest" description="Disordered" evidence="1">
    <location>
        <begin position="453"/>
        <end position="494"/>
    </location>
</feature>
<dbReference type="Proteomes" id="UP000001640">
    <property type="component" value="Chromosome 3"/>
</dbReference>
<feature type="region of interest" description="Disordered" evidence="1">
    <location>
        <begin position="1101"/>
        <end position="1137"/>
    </location>
</feature>
<feature type="compositionally biased region" description="Polar residues" evidence="1">
    <location>
        <begin position="983"/>
        <end position="1004"/>
    </location>
</feature>
<feature type="compositionally biased region" description="Low complexity" evidence="1">
    <location>
        <begin position="121"/>
        <end position="135"/>
    </location>
</feature>
<organism evidence="2 3">
    <name type="scientific">Naumovozyma castellii</name>
    <name type="common">Yeast</name>
    <name type="synonym">Saccharomyces castellii</name>
    <dbReference type="NCBI Taxonomy" id="27288"/>
    <lineage>
        <taxon>Eukaryota</taxon>
        <taxon>Fungi</taxon>
        <taxon>Dikarya</taxon>
        <taxon>Ascomycota</taxon>
        <taxon>Saccharomycotina</taxon>
        <taxon>Saccharomycetes</taxon>
        <taxon>Saccharomycetales</taxon>
        <taxon>Saccharomycetaceae</taxon>
        <taxon>Naumovozyma</taxon>
    </lineage>
</organism>
<feature type="region of interest" description="Disordered" evidence="1">
    <location>
        <begin position="242"/>
        <end position="261"/>
    </location>
</feature>
<feature type="compositionally biased region" description="Polar residues" evidence="1">
    <location>
        <begin position="470"/>
        <end position="479"/>
    </location>
</feature>
<dbReference type="KEGG" id="ncs:NCAS_0C03140"/>
<dbReference type="EMBL" id="HE576754">
    <property type="protein sequence ID" value="CCC69304.1"/>
    <property type="molecule type" value="Genomic_DNA"/>
</dbReference>
<dbReference type="OMA" id="NPLMEAN"/>
<feature type="compositionally biased region" description="Polar residues" evidence="1">
    <location>
        <begin position="693"/>
        <end position="721"/>
    </location>
</feature>
<feature type="compositionally biased region" description="Polar residues" evidence="1">
    <location>
        <begin position="861"/>
        <end position="873"/>
    </location>
</feature>
<feature type="compositionally biased region" description="Polar residues" evidence="1">
    <location>
        <begin position="653"/>
        <end position="671"/>
    </location>
</feature>
<evidence type="ECO:0000313" key="3">
    <source>
        <dbReference type="Proteomes" id="UP000001640"/>
    </source>
</evidence>
<keyword evidence="3" id="KW-1185">Reference proteome</keyword>
<proteinExistence type="predicted"/>
<reference evidence="2 3" key="1">
    <citation type="journal article" date="2011" name="Proc. Natl. Acad. Sci. U.S.A.">
        <title>Evolutionary erosion of yeast sex chromosomes by mating-type switching accidents.</title>
        <authorList>
            <person name="Gordon J.L."/>
            <person name="Armisen D."/>
            <person name="Proux-Wera E."/>
            <person name="Oheigeartaigh S.S."/>
            <person name="Byrne K.P."/>
            <person name="Wolfe K.H."/>
        </authorList>
    </citation>
    <scope>NUCLEOTIDE SEQUENCE [LARGE SCALE GENOMIC DNA]</scope>
    <source>
        <strain evidence="3">ATCC 76901 / BCRC 22586 / CBS 4309 / NBRC 1992 / NRRL Y-12630</strain>
    </source>
</reference>
<accession>G0VCU4</accession>
<feature type="region of interest" description="Disordered" evidence="1">
    <location>
        <begin position="645"/>
        <end position="757"/>
    </location>
</feature>
<dbReference type="AlphaFoldDB" id="G0VCU4"/>